<feature type="region of interest" description="Disordered" evidence="5">
    <location>
        <begin position="128"/>
        <end position="191"/>
    </location>
</feature>
<dbReference type="PRINTS" id="PR02028">
    <property type="entry name" value="CMYCBINDINGP"/>
</dbReference>
<dbReference type="EnsemblMetazoa" id="ACHR001292-RA">
    <property type="protein sequence ID" value="ACHR001292-PA"/>
    <property type="gene ID" value="ACHR001292"/>
</dbReference>
<feature type="compositionally biased region" description="Low complexity" evidence="5">
    <location>
        <begin position="132"/>
        <end position="145"/>
    </location>
</feature>
<dbReference type="GO" id="GO:0003713">
    <property type="term" value="F:transcription coactivator activity"/>
    <property type="evidence" value="ECO:0007669"/>
    <property type="project" value="InterPro"/>
</dbReference>
<evidence type="ECO:0000313" key="7">
    <source>
        <dbReference type="Proteomes" id="UP000075881"/>
    </source>
</evidence>
<name>A0A182JS10_9DIPT</name>
<dbReference type="InterPro" id="IPR026060">
    <property type="entry name" value="AMY1"/>
</dbReference>
<dbReference type="AlphaFoldDB" id="A0A182JS10"/>
<feature type="compositionally biased region" description="Low complexity" evidence="5">
    <location>
        <begin position="182"/>
        <end position="191"/>
    </location>
</feature>
<feature type="compositionally biased region" description="Polar residues" evidence="5">
    <location>
        <begin position="163"/>
        <end position="172"/>
    </location>
</feature>
<comment type="subcellular location">
    <subcellularLocation>
        <location evidence="1">Nucleus</location>
    </subcellularLocation>
</comment>
<dbReference type="VEuPathDB" id="VectorBase:ACHR001292"/>
<evidence type="ECO:0000256" key="3">
    <source>
        <dbReference type="ARBA" id="ARBA00023242"/>
    </source>
</evidence>
<feature type="coiled-coil region" evidence="4">
    <location>
        <begin position="54"/>
        <end position="81"/>
    </location>
</feature>
<evidence type="ECO:0008006" key="8">
    <source>
        <dbReference type="Google" id="ProtNLM"/>
    </source>
</evidence>
<keyword evidence="7" id="KW-1185">Reference proteome</keyword>
<evidence type="ECO:0000256" key="5">
    <source>
        <dbReference type="SAM" id="MobiDB-lite"/>
    </source>
</evidence>
<accession>A0A182JS10</accession>
<evidence type="ECO:0000313" key="6">
    <source>
        <dbReference type="EnsemblMetazoa" id="ACHR001292-PA"/>
    </source>
</evidence>
<keyword evidence="3" id="KW-0539">Nucleus</keyword>
<dbReference type="Proteomes" id="UP000075881">
    <property type="component" value="Unassembled WGS sequence"/>
</dbReference>
<dbReference type="PANTHER" id="PTHR13168:SF0">
    <property type="entry name" value="C-MYC-BINDING PROTEIN"/>
    <property type="match status" value="1"/>
</dbReference>
<evidence type="ECO:0000256" key="1">
    <source>
        <dbReference type="ARBA" id="ARBA00004123"/>
    </source>
</evidence>
<dbReference type="GO" id="GO:0005634">
    <property type="term" value="C:nucleus"/>
    <property type="evidence" value="ECO:0007669"/>
    <property type="project" value="UniProtKB-SubCell"/>
</dbReference>
<proteinExistence type="inferred from homology"/>
<dbReference type="PANTHER" id="PTHR13168">
    <property type="entry name" value="ASSOCIATE OF C-MYC AMY-1"/>
    <property type="match status" value="1"/>
</dbReference>
<reference evidence="7" key="1">
    <citation type="submission" date="2013-03" db="EMBL/GenBank/DDBJ databases">
        <title>The Genome Sequence of Anopheles christyi ACHKN1017.</title>
        <authorList>
            <consortium name="The Broad Institute Genomics Platform"/>
            <person name="Neafsey D.E."/>
            <person name="Besansky N."/>
            <person name="Walker B."/>
            <person name="Young S.K."/>
            <person name="Zeng Q."/>
            <person name="Gargeya S."/>
            <person name="Fitzgerald M."/>
            <person name="Haas B."/>
            <person name="Abouelleil A."/>
            <person name="Allen A.W."/>
            <person name="Alvarado L."/>
            <person name="Arachchi H.M."/>
            <person name="Berlin A.M."/>
            <person name="Chapman S.B."/>
            <person name="Gainer-Dewar J."/>
            <person name="Goldberg J."/>
            <person name="Griggs A."/>
            <person name="Gujja S."/>
            <person name="Hansen M."/>
            <person name="Howarth C."/>
            <person name="Imamovic A."/>
            <person name="Ireland A."/>
            <person name="Larimer J."/>
            <person name="McCowan C."/>
            <person name="Murphy C."/>
            <person name="Pearson M."/>
            <person name="Poon T.W."/>
            <person name="Priest M."/>
            <person name="Roberts A."/>
            <person name="Saif S."/>
            <person name="Shea T."/>
            <person name="Sisk P."/>
            <person name="Sykes S."/>
            <person name="Wortman J."/>
            <person name="Nusbaum C."/>
            <person name="Birren B."/>
        </authorList>
    </citation>
    <scope>NUCLEOTIDE SEQUENCE [LARGE SCALE GENOMIC DNA]</scope>
    <source>
        <strain evidence="7">ACHKN1017</strain>
    </source>
</reference>
<evidence type="ECO:0000256" key="2">
    <source>
        <dbReference type="ARBA" id="ARBA00009389"/>
    </source>
</evidence>
<dbReference type="STRING" id="43041.A0A182JS10"/>
<comment type="similarity">
    <text evidence="2">Belongs to the AMY1 family.</text>
</comment>
<reference evidence="6" key="2">
    <citation type="submission" date="2020-05" db="UniProtKB">
        <authorList>
            <consortium name="EnsemblMetazoa"/>
        </authorList>
    </citation>
    <scope>IDENTIFICATION</scope>
    <source>
        <strain evidence="6">ACHKN1017</strain>
    </source>
</reference>
<protein>
    <recommendedName>
        <fullName evidence="8">c-Myc-binding protein</fullName>
    </recommendedName>
</protein>
<evidence type="ECO:0000256" key="4">
    <source>
        <dbReference type="SAM" id="Coils"/>
    </source>
</evidence>
<sequence>MGNYKPIDLSKEEFRKYLDRQGVLDAITQVLVKCNSERPENALTFVLENMSENYVPMKTQLQEAHEEIERLKSEISVLKASGEIQQEPACSTPENTSVADTVENKIDNAPQINGAVEAAGADGVTGEKEIEAATTPSTTTEAGGTDSTPKVVLPAPSNEVADTASSASTGNEASDAKKEPNATTAATTENK</sequence>
<organism evidence="6 7">
    <name type="scientific">Anopheles christyi</name>
    <dbReference type="NCBI Taxonomy" id="43041"/>
    <lineage>
        <taxon>Eukaryota</taxon>
        <taxon>Metazoa</taxon>
        <taxon>Ecdysozoa</taxon>
        <taxon>Arthropoda</taxon>
        <taxon>Hexapoda</taxon>
        <taxon>Insecta</taxon>
        <taxon>Pterygota</taxon>
        <taxon>Neoptera</taxon>
        <taxon>Endopterygota</taxon>
        <taxon>Diptera</taxon>
        <taxon>Nematocera</taxon>
        <taxon>Culicoidea</taxon>
        <taxon>Culicidae</taxon>
        <taxon>Anophelinae</taxon>
        <taxon>Anopheles</taxon>
    </lineage>
</organism>
<keyword evidence="4" id="KW-0175">Coiled coil</keyword>